<gene>
    <name evidence="3" type="ORF">AKJ61_02785</name>
</gene>
<dbReference type="InterPro" id="IPR011635">
    <property type="entry name" value="CARDB"/>
</dbReference>
<keyword evidence="1" id="KW-1133">Transmembrane helix</keyword>
<keyword evidence="1" id="KW-0472">Membrane</keyword>
<keyword evidence="1" id="KW-0812">Transmembrane</keyword>
<dbReference type="Proteomes" id="UP000070184">
    <property type="component" value="Unassembled WGS sequence"/>
</dbReference>
<dbReference type="InterPro" id="IPR013783">
    <property type="entry name" value="Ig-like_fold"/>
</dbReference>
<sequence>MKRKIILILIIIAAIIVGLVSFPYLKNRISDSKEISIDNARLDKAKISPGEEAEIYVSINNKSKENDAKGVSVRVVSPSKNIVLSKDYIDLGIIGAGGSRSVSFSISVLKNAYEGKYRIKIKADAEKPFRESTEDVYLEVKAKG</sequence>
<feature type="domain" description="CARDB" evidence="2">
    <location>
        <begin position="42"/>
        <end position="134"/>
    </location>
</feature>
<evidence type="ECO:0000313" key="4">
    <source>
        <dbReference type="Proteomes" id="UP000070184"/>
    </source>
</evidence>
<comment type="caution">
    <text evidence="3">The sequence shown here is derived from an EMBL/GenBank/DDBJ whole genome shotgun (WGS) entry which is preliminary data.</text>
</comment>
<name>A0A133U5L0_9EURY</name>
<accession>A0A133U5L0</accession>
<proteinExistence type="predicted"/>
<evidence type="ECO:0000259" key="2">
    <source>
        <dbReference type="Pfam" id="PF07705"/>
    </source>
</evidence>
<protein>
    <recommendedName>
        <fullName evidence="2">CARDB domain-containing protein</fullName>
    </recommendedName>
</protein>
<dbReference type="Pfam" id="PF07705">
    <property type="entry name" value="CARDB"/>
    <property type="match status" value="1"/>
</dbReference>
<dbReference type="EMBL" id="LHXK01000035">
    <property type="protein sequence ID" value="KXA89473.1"/>
    <property type="molecule type" value="Genomic_DNA"/>
</dbReference>
<organism evidence="3 4">
    <name type="scientific">candidate division MSBL1 archaeon SCGC-AAA259B11</name>
    <dbReference type="NCBI Taxonomy" id="1698260"/>
    <lineage>
        <taxon>Archaea</taxon>
        <taxon>Methanobacteriati</taxon>
        <taxon>Methanobacteriota</taxon>
        <taxon>candidate division MSBL1</taxon>
    </lineage>
</organism>
<feature type="transmembrane region" description="Helical" evidence="1">
    <location>
        <begin position="6"/>
        <end position="25"/>
    </location>
</feature>
<evidence type="ECO:0000313" key="3">
    <source>
        <dbReference type="EMBL" id="KXA89473.1"/>
    </source>
</evidence>
<dbReference type="AlphaFoldDB" id="A0A133U5L0"/>
<dbReference type="Gene3D" id="2.60.40.10">
    <property type="entry name" value="Immunoglobulins"/>
    <property type="match status" value="1"/>
</dbReference>
<evidence type="ECO:0000256" key="1">
    <source>
        <dbReference type="SAM" id="Phobius"/>
    </source>
</evidence>
<dbReference type="PANTHER" id="PTHR35902">
    <property type="entry name" value="S-LAYER DOMAIN-LIKE PROTEIN-RELATED"/>
    <property type="match status" value="1"/>
</dbReference>
<reference evidence="3 4" key="1">
    <citation type="journal article" date="2016" name="Sci. Rep.">
        <title>Metabolic traits of an uncultured archaeal lineage -MSBL1- from brine pools of the Red Sea.</title>
        <authorList>
            <person name="Mwirichia R."/>
            <person name="Alam I."/>
            <person name="Rashid M."/>
            <person name="Vinu M."/>
            <person name="Ba-Alawi W."/>
            <person name="Anthony Kamau A."/>
            <person name="Kamanda Ngugi D."/>
            <person name="Goker M."/>
            <person name="Klenk H.P."/>
            <person name="Bajic V."/>
            <person name="Stingl U."/>
        </authorList>
    </citation>
    <scope>NUCLEOTIDE SEQUENCE [LARGE SCALE GENOMIC DNA]</scope>
    <source>
        <strain evidence="3">SCGC-AAA259B11</strain>
    </source>
</reference>
<keyword evidence="4" id="KW-1185">Reference proteome</keyword>